<evidence type="ECO:0000313" key="2">
    <source>
        <dbReference type="Proteomes" id="UP000254033"/>
    </source>
</evidence>
<dbReference type="EMBL" id="UGNY01000001">
    <property type="protein sequence ID" value="STX39288.1"/>
    <property type="molecule type" value="Genomic_DNA"/>
</dbReference>
<organism evidence="1 2">
    <name type="scientific">Legionella feeleii</name>
    <dbReference type="NCBI Taxonomy" id="453"/>
    <lineage>
        <taxon>Bacteria</taxon>
        <taxon>Pseudomonadati</taxon>
        <taxon>Pseudomonadota</taxon>
        <taxon>Gammaproteobacteria</taxon>
        <taxon>Legionellales</taxon>
        <taxon>Legionellaceae</taxon>
        <taxon>Legionella</taxon>
    </lineage>
</organism>
<sequence>MPLSRTTRFALRLGLKTREYHQWEAVKAHQIHTEKRKAQFLNSPRERVLKDFPETKGVYEVYDSALRFFSDVLMATPTSLATNRRNTLRAQALALGAFDYLDNHQEIPPFTREGRHEEATMVRVEELRTLRVELNQSFEDNARINPATAKDAETRYAQFSIAFF</sequence>
<dbReference type="RefSeq" id="WP_115175806.1">
    <property type="nucleotide sequence ID" value="NZ_UGNY01000001.1"/>
</dbReference>
<proteinExistence type="predicted"/>
<name>A0A378IVM9_9GAMM</name>
<accession>A0A378IVM9</accession>
<protein>
    <submittedName>
        <fullName evidence="1">Uncharacterized protein</fullName>
    </submittedName>
</protein>
<gene>
    <name evidence="1" type="ORF">NCTC11978_02483</name>
</gene>
<dbReference type="Proteomes" id="UP000254033">
    <property type="component" value="Unassembled WGS sequence"/>
</dbReference>
<evidence type="ECO:0000313" key="1">
    <source>
        <dbReference type="EMBL" id="STX39288.1"/>
    </source>
</evidence>
<dbReference type="AlphaFoldDB" id="A0A378IVM9"/>
<reference evidence="1 2" key="1">
    <citation type="submission" date="2018-06" db="EMBL/GenBank/DDBJ databases">
        <authorList>
            <consortium name="Pathogen Informatics"/>
            <person name="Doyle S."/>
        </authorList>
    </citation>
    <scope>NUCLEOTIDE SEQUENCE [LARGE SCALE GENOMIC DNA]</scope>
    <source>
        <strain evidence="1 2">NCTC11978</strain>
    </source>
</reference>